<protein>
    <recommendedName>
        <fullName evidence="4">GIY-YIG domain-containing protein</fullName>
    </recommendedName>
</protein>
<keyword evidence="3" id="KW-1185">Reference proteome</keyword>
<proteinExistence type="predicted"/>
<dbReference type="Gene3D" id="1.20.58.340">
    <property type="entry name" value="Magnesium transport protein CorA, transmembrane region"/>
    <property type="match status" value="1"/>
</dbReference>
<dbReference type="EMBL" id="JBANMG010000010">
    <property type="protein sequence ID" value="KAK6948545.1"/>
    <property type="molecule type" value="Genomic_DNA"/>
</dbReference>
<evidence type="ECO:0000313" key="3">
    <source>
        <dbReference type="Proteomes" id="UP001369815"/>
    </source>
</evidence>
<evidence type="ECO:0000313" key="2">
    <source>
        <dbReference type="EMBL" id="KAK6948545.1"/>
    </source>
</evidence>
<reference evidence="2 3" key="1">
    <citation type="journal article" date="2024" name="Front Chem Biol">
        <title>Unveiling the potential of Daldinia eschscholtzii MFLUCC 19-0629 through bioactivity and bioinformatics studies for enhanced sustainable agriculture production.</title>
        <authorList>
            <person name="Brooks S."/>
            <person name="Weaver J.A."/>
            <person name="Klomchit A."/>
            <person name="Alharthi S.A."/>
            <person name="Onlamun T."/>
            <person name="Nurani R."/>
            <person name="Vong T.K."/>
            <person name="Alberti F."/>
            <person name="Greco C."/>
        </authorList>
    </citation>
    <scope>NUCLEOTIDE SEQUENCE [LARGE SCALE GENOMIC DNA]</scope>
    <source>
        <strain evidence="2">MFLUCC 19-0629</strain>
    </source>
</reference>
<gene>
    <name evidence="2" type="ORF">Daesc_010315</name>
</gene>
<dbReference type="AlphaFoldDB" id="A0AAX6M7B6"/>
<feature type="transmembrane region" description="Helical" evidence="1">
    <location>
        <begin position="348"/>
        <end position="369"/>
    </location>
</feature>
<accession>A0AAX6M7B6</accession>
<sequence length="769" mass="87581">MDYLRQQARSLFLHRIKARSDKCQVFEISGMDDNVIHFERTIPIDEAASYLKHYSGVPSLKLIQFPVRIFYKSHRQPYKQLAWVPDVLADLGIELYMAGLLTRGLTMFDAVEKDSSEVGKVLSIFTNGSDSRMLEEDSNTQYEYIAKFLRRSGGLYQSSCFLPLIVLVDYVNLVLDGFGTFFGYDLRCIKETNLHDWETSRNKLRWTKHYNHLAHDIAGYLRKKLDEDARLATTTSSQDVVINAQIRDALNALELTIDPAARDIEWHLQRNEDHLGQISRKMMRQDTMASIRLSGASIELTKMATIDSSSMKVIAIMTMIFLPGTFFASLFSVPLLHWNEERIVGDKFWVYWVFTIPSTALIVMLWFIITQCVLCQPPVSSWRGGGRRLIHPPFNIGKRNNKPVSFYRSSPLKRTPSKEYVPLTAPETELMRELLQKGYQVWEIALNIGRSEWVVRRSLKEDDELASHLRKVKIGKWSSVEESFLLGYMAKHNVLNRQKIAQKMGRTVPSVTSQIMKLAKAQSSVTPPLPVVIHPNRELSESERATLEDRLDRILEGLTKAKKTAKWDSILAGTPRVEWIERILALVPTRIGHILAAPSPPTIPELRALNWEDTDKMGIYAWILPCKIQNPFFPEHYIYVGSATRYGSGLSGRKQQHQIGAKHDDPSLKRRIKAHGLDKKGHFVALLSMEVASPEPSEVMKAREFIVVAKAVFTIWLGALGSNMSQTSREDAKTEHDKLGGLCPWSREQIPYGGLCSHNPLAMDISYPK</sequence>
<keyword evidence="1" id="KW-1133">Transmembrane helix</keyword>
<name>A0AAX6M7B6_9PEZI</name>
<comment type="caution">
    <text evidence="2">The sequence shown here is derived from an EMBL/GenBank/DDBJ whole genome shotgun (WGS) entry which is preliminary data.</text>
</comment>
<keyword evidence="1" id="KW-0812">Transmembrane</keyword>
<evidence type="ECO:0000256" key="1">
    <source>
        <dbReference type="SAM" id="Phobius"/>
    </source>
</evidence>
<keyword evidence="1" id="KW-0472">Membrane</keyword>
<organism evidence="2 3">
    <name type="scientific">Daldinia eschscholtzii</name>
    <dbReference type="NCBI Taxonomy" id="292717"/>
    <lineage>
        <taxon>Eukaryota</taxon>
        <taxon>Fungi</taxon>
        <taxon>Dikarya</taxon>
        <taxon>Ascomycota</taxon>
        <taxon>Pezizomycotina</taxon>
        <taxon>Sordariomycetes</taxon>
        <taxon>Xylariomycetidae</taxon>
        <taxon>Xylariales</taxon>
        <taxon>Hypoxylaceae</taxon>
        <taxon>Daldinia</taxon>
    </lineage>
</organism>
<evidence type="ECO:0008006" key="4">
    <source>
        <dbReference type="Google" id="ProtNLM"/>
    </source>
</evidence>
<dbReference type="Proteomes" id="UP001369815">
    <property type="component" value="Unassembled WGS sequence"/>
</dbReference>
<feature type="transmembrane region" description="Helical" evidence="1">
    <location>
        <begin position="313"/>
        <end position="336"/>
    </location>
</feature>